<comment type="caution">
    <text evidence="3">The sequence shown here is derived from an EMBL/GenBank/DDBJ whole genome shotgun (WGS) entry which is preliminary data.</text>
</comment>
<feature type="signal peptide" evidence="2">
    <location>
        <begin position="1"/>
        <end position="19"/>
    </location>
</feature>
<organism evidence="3 4">
    <name type="scientific">Myriangium duriaei CBS 260.36</name>
    <dbReference type="NCBI Taxonomy" id="1168546"/>
    <lineage>
        <taxon>Eukaryota</taxon>
        <taxon>Fungi</taxon>
        <taxon>Dikarya</taxon>
        <taxon>Ascomycota</taxon>
        <taxon>Pezizomycotina</taxon>
        <taxon>Dothideomycetes</taxon>
        <taxon>Dothideomycetidae</taxon>
        <taxon>Myriangiales</taxon>
        <taxon>Myriangiaceae</taxon>
        <taxon>Myriangium</taxon>
    </lineage>
</organism>
<gene>
    <name evidence="3" type="ORF">K461DRAFT_324245</name>
</gene>
<proteinExistence type="predicted"/>
<keyword evidence="2" id="KW-0732">Signal</keyword>
<reference evidence="3" key="1">
    <citation type="journal article" date="2020" name="Stud. Mycol.">
        <title>101 Dothideomycetes genomes: a test case for predicting lifestyles and emergence of pathogens.</title>
        <authorList>
            <person name="Haridas S."/>
            <person name="Albert R."/>
            <person name="Binder M."/>
            <person name="Bloem J."/>
            <person name="Labutti K."/>
            <person name="Salamov A."/>
            <person name="Andreopoulos B."/>
            <person name="Baker S."/>
            <person name="Barry K."/>
            <person name="Bills G."/>
            <person name="Bluhm B."/>
            <person name="Cannon C."/>
            <person name="Castanera R."/>
            <person name="Culley D."/>
            <person name="Daum C."/>
            <person name="Ezra D."/>
            <person name="Gonzalez J."/>
            <person name="Henrissat B."/>
            <person name="Kuo A."/>
            <person name="Liang C."/>
            <person name="Lipzen A."/>
            <person name="Lutzoni F."/>
            <person name="Magnuson J."/>
            <person name="Mondo S."/>
            <person name="Nolan M."/>
            <person name="Ohm R."/>
            <person name="Pangilinan J."/>
            <person name="Park H.-J."/>
            <person name="Ramirez L."/>
            <person name="Alfaro M."/>
            <person name="Sun H."/>
            <person name="Tritt A."/>
            <person name="Yoshinaga Y."/>
            <person name="Zwiers L.-H."/>
            <person name="Turgeon B."/>
            <person name="Goodwin S."/>
            <person name="Spatafora J."/>
            <person name="Crous P."/>
            <person name="Grigoriev I."/>
        </authorList>
    </citation>
    <scope>NUCLEOTIDE SEQUENCE</scope>
    <source>
        <strain evidence="3">CBS 260.36</strain>
    </source>
</reference>
<evidence type="ECO:0000256" key="2">
    <source>
        <dbReference type="SAM" id="SignalP"/>
    </source>
</evidence>
<evidence type="ECO:0000313" key="4">
    <source>
        <dbReference type="Proteomes" id="UP000799439"/>
    </source>
</evidence>
<dbReference type="EMBL" id="ML996092">
    <property type="protein sequence ID" value="KAF2148767.1"/>
    <property type="molecule type" value="Genomic_DNA"/>
</dbReference>
<keyword evidence="4" id="KW-1185">Reference proteome</keyword>
<dbReference type="Proteomes" id="UP000799439">
    <property type="component" value="Unassembled WGS sequence"/>
</dbReference>
<sequence>MKFSHIFTALFVSQVVASSKDISPRSDSTISCPGHQAAVNALRKHVEYPPHFCTYWLGTDRTHSPLPGQSPSNLVRSCKCILKANKKPIPPVGSGIDYSAVAVPRLSYLTCLKRAEAVLITQFTYPKALCRFMETLDVSHRPIAEISVLQLMRGCKCLFPATTSTASRTSSSSRSSTTMITTRATTQRPTTSTTTTTTPSTTTTTLSTTTTTTTPAITTTSTTTTDSTTTTATTASDSTTTTATTPSTTSPSATTTSVVMTTSTQMCPYIPSFTYSGKTVVQSTVTTGTAITPGYGYFQTRFASTSDYADAATKCAGYARGLVGNAYNQELVVSLDTTSSPEYVCYATENTTGVGSQPVDSTDVIECSYLFTYDA</sequence>
<accession>A0A9P4MDC3</accession>
<name>A0A9P4MDC3_9PEZI</name>
<feature type="chain" id="PRO_5040488077" description="Ig-like domain-containing protein" evidence="2">
    <location>
        <begin position="20"/>
        <end position="375"/>
    </location>
</feature>
<protein>
    <recommendedName>
        <fullName evidence="5">Ig-like domain-containing protein</fullName>
    </recommendedName>
</protein>
<evidence type="ECO:0000313" key="3">
    <source>
        <dbReference type="EMBL" id="KAF2148767.1"/>
    </source>
</evidence>
<dbReference type="AlphaFoldDB" id="A0A9P4MDC3"/>
<dbReference type="OrthoDB" id="10693550at2759"/>
<feature type="region of interest" description="Disordered" evidence="1">
    <location>
        <begin position="165"/>
        <end position="256"/>
    </location>
</feature>
<evidence type="ECO:0000256" key="1">
    <source>
        <dbReference type="SAM" id="MobiDB-lite"/>
    </source>
</evidence>
<evidence type="ECO:0008006" key="5">
    <source>
        <dbReference type="Google" id="ProtNLM"/>
    </source>
</evidence>